<evidence type="ECO:0000313" key="4">
    <source>
        <dbReference type="Proteomes" id="UP000289437"/>
    </source>
</evidence>
<protein>
    <recommendedName>
        <fullName evidence="5">Nuclease</fullName>
    </recommendedName>
</protein>
<reference evidence="4" key="2">
    <citation type="submission" date="2019-02" db="EMBL/GenBank/DDBJ databases">
        <title>Granulicella sibirica sp. nov., a psychrotolerant acidobacterium isolated from an organic soil layer in forested tundra, West Siberia.</title>
        <authorList>
            <person name="Oshkin I.Y."/>
            <person name="Kulichevskaya I.S."/>
            <person name="Rijpstra W.I.C."/>
            <person name="Sinninghe Damste J.S."/>
            <person name="Rakitin A.L."/>
            <person name="Ravin N.V."/>
            <person name="Dedysh S.N."/>
        </authorList>
    </citation>
    <scope>NUCLEOTIDE SEQUENCE [LARGE SCALE GENOMIC DNA]</scope>
    <source>
        <strain evidence="4">AF10</strain>
    </source>
</reference>
<comment type="caution">
    <text evidence="3">The sequence shown here is derived from an EMBL/GenBank/DDBJ whole genome shotgun (WGS) entry which is preliminary data.</text>
</comment>
<evidence type="ECO:0000313" key="3">
    <source>
        <dbReference type="EMBL" id="RXH55588.1"/>
    </source>
</evidence>
<proteinExistence type="predicted"/>
<gene>
    <name evidence="3" type="ORF">GRAN_2445</name>
</gene>
<dbReference type="EMBL" id="RDSM01000002">
    <property type="protein sequence ID" value="RXH55588.1"/>
    <property type="molecule type" value="Genomic_DNA"/>
</dbReference>
<feature type="region of interest" description="Disordered" evidence="1">
    <location>
        <begin position="195"/>
        <end position="230"/>
    </location>
</feature>
<dbReference type="Proteomes" id="UP000289437">
    <property type="component" value="Unassembled WGS sequence"/>
</dbReference>
<reference evidence="3 4" key="1">
    <citation type="submission" date="2018-11" db="EMBL/GenBank/DDBJ databases">
        <authorList>
            <person name="Mardanov A.V."/>
            <person name="Ravin N.V."/>
            <person name="Dedysh S.N."/>
        </authorList>
    </citation>
    <scope>NUCLEOTIDE SEQUENCE [LARGE SCALE GENOMIC DNA]</scope>
    <source>
        <strain evidence="3 4">AF10</strain>
    </source>
</reference>
<accession>A0A4Q0T0V8</accession>
<dbReference type="AlphaFoldDB" id="A0A4Q0T0V8"/>
<evidence type="ECO:0008006" key="5">
    <source>
        <dbReference type="Google" id="ProtNLM"/>
    </source>
</evidence>
<evidence type="ECO:0000256" key="1">
    <source>
        <dbReference type="SAM" id="MobiDB-lite"/>
    </source>
</evidence>
<feature type="chain" id="PRO_5020186964" description="Nuclease" evidence="2">
    <location>
        <begin position="28"/>
        <end position="315"/>
    </location>
</feature>
<keyword evidence="4" id="KW-1185">Reference proteome</keyword>
<keyword evidence="2" id="KW-0732">Signal</keyword>
<organism evidence="3 4">
    <name type="scientific">Granulicella sibirica</name>
    <dbReference type="NCBI Taxonomy" id="2479048"/>
    <lineage>
        <taxon>Bacteria</taxon>
        <taxon>Pseudomonadati</taxon>
        <taxon>Acidobacteriota</taxon>
        <taxon>Terriglobia</taxon>
        <taxon>Terriglobales</taxon>
        <taxon>Acidobacteriaceae</taxon>
        <taxon>Granulicella</taxon>
    </lineage>
</organism>
<feature type="signal peptide" evidence="2">
    <location>
        <begin position="1"/>
        <end position="27"/>
    </location>
</feature>
<evidence type="ECO:0000256" key="2">
    <source>
        <dbReference type="SAM" id="SignalP"/>
    </source>
</evidence>
<name>A0A4Q0T0V8_9BACT</name>
<sequence>MACTLRVAKCRLALAGGVLLVGGNAWAQQPIGSVAMQDATVAGSLEVTGGRAVLVGSSSVTAKDHAAEVSLQRGGTVKVCQTSGLHLSSGASSSAGAPLMLALDRGAIEVKMASVANDAVLTPDLRFAVKAGGPLDLYLRVTRNGDTCVEHRGASAPTLVITDSFGEATYELHAGQHVLFEHGSLREVVDHETSPCGCPAPEPPKTMSLAEASLTPSGDGKVSQTQAAVQHPFPAAQSEGLAPGPEIPQAPAGEVHAQVAASLTYEAPATGTAAAEPAPVAAKPVAASAEPEEKHGFGHAIGHFFRRLFGGGSKD</sequence>